<sequence>MVEDTGFMVLLRRSQMSTVLRLSETRIVECVRLQRAQCTGERWCWRVTMGSRIPANQIRMHLLKMWRVI</sequence>
<comment type="caution">
    <text evidence="1">The sequence shown here is derived from an EMBL/GenBank/DDBJ whole genome shotgun (WGS) entry which is preliminary data.</text>
</comment>
<name>A0A9Q0BP25_9MUSC</name>
<keyword evidence="2" id="KW-1185">Reference proteome</keyword>
<reference evidence="1" key="1">
    <citation type="journal article" date="2023" name="Genome Biol. Evol.">
        <title>Long-read-based Genome Assembly of Drosophila gunungcola Reveals Fewer Chemosensory Genes in Flower-breeding Species.</title>
        <authorList>
            <person name="Negi A."/>
            <person name="Liao B.Y."/>
            <person name="Yeh S.D."/>
        </authorList>
    </citation>
    <scope>NUCLEOTIDE SEQUENCE</scope>
    <source>
        <strain evidence="1">Sukarami</strain>
    </source>
</reference>
<accession>A0A9Q0BP25</accession>
<dbReference type="Proteomes" id="UP001059596">
    <property type="component" value="Unassembled WGS sequence"/>
</dbReference>
<protein>
    <submittedName>
        <fullName evidence="1">Uncharacterized protein</fullName>
    </submittedName>
</protein>
<gene>
    <name evidence="1" type="ORF">M5D96_007634</name>
</gene>
<dbReference type="EMBL" id="JAMKOV010000006">
    <property type="protein sequence ID" value="KAI8038931.1"/>
    <property type="molecule type" value="Genomic_DNA"/>
</dbReference>
<dbReference type="AlphaFoldDB" id="A0A9Q0BP25"/>
<proteinExistence type="predicted"/>
<evidence type="ECO:0000313" key="2">
    <source>
        <dbReference type="Proteomes" id="UP001059596"/>
    </source>
</evidence>
<evidence type="ECO:0000313" key="1">
    <source>
        <dbReference type="EMBL" id="KAI8038931.1"/>
    </source>
</evidence>
<organism evidence="1 2">
    <name type="scientific">Drosophila gunungcola</name>
    <name type="common">fruit fly</name>
    <dbReference type="NCBI Taxonomy" id="103775"/>
    <lineage>
        <taxon>Eukaryota</taxon>
        <taxon>Metazoa</taxon>
        <taxon>Ecdysozoa</taxon>
        <taxon>Arthropoda</taxon>
        <taxon>Hexapoda</taxon>
        <taxon>Insecta</taxon>
        <taxon>Pterygota</taxon>
        <taxon>Neoptera</taxon>
        <taxon>Endopterygota</taxon>
        <taxon>Diptera</taxon>
        <taxon>Brachycera</taxon>
        <taxon>Muscomorpha</taxon>
        <taxon>Ephydroidea</taxon>
        <taxon>Drosophilidae</taxon>
        <taxon>Drosophila</taxon>
        <taxon>Sophophora</taxon>
    </lineage>
</organism>